<evidence type="ECO:0000313" key="6">
    <source>
        <dbReference type="EMBL" id="HIQ29580.1"/>
    </source>
</evidence>
<dbReference type="Proteomes" id="UP000608579">
    <property type="component" value="Unassembled WGS sequence"/>
</dbReference>
<dbReference type="GO" id="GO:0005524">
    <property type="term" value="F:ATP binding"/>
    <property type="evidence" value="ECO:0007669"/>
    <property type="project" value="UniProtKB-KW"/>
</dbReference>
<dbReference type="EMBL" id="DQVM01000065">
    <property type="protein sequence ID" value="HIQ29580.1"/>
    <property type="molecule type" value="Genomic_DNA"/>
</dbReference>
<dbReference type="PANTHER" id="PTHR42957:SF2">
    <property type="entry name" value="HELICASE HERA CENTRAL DOMAIN-CONTAINING PROTEIN"/>
    <property type="match status" value="1"/>
</dbReference>
<dbReference type="SUPFAM" id="SSF52540">
    <property type="entry name" value="P-loop containing nucleoside triphosphate hydrolases"/>
    <property type="match status" value="1"/>
</dbReference>
<dbReference type="InterPro" id="IPR002789">
    <property type="entry name" value="HerA_central"/>
</dbReference>
<keyword evidence="6" id="KW-0547">Nucleotide-binding</keyword>
<evidence type="ECO:0000256" key="2">
    <source>
        <dbReference type="ARBA" id="ARBA00034617"/>
    </source>
</evidence>
<gene>
    <name evidence="6" type="ORF">EYH45_03350</name>
</gene>
<dbReference type="Pfam" id="PF01935">
    <property type="entry name" value="DUF87"/>
    <property type="match status" value="1"/>
</dbReference>
<feature type="domain" description="Helicase HerA central" evidence="5">
    <location>
        <begin position="148"/>
        <end position="355"/>
    </location>
</feature>
<accession>A0A833EAC5</accession>
<dbReference type="InterPro" id="IPR027417">
    <property type="entry name" value="P-loop_NTPase"/>
</dbReference>
<comment type="catalytic activity">
    <reaction evidence="3">
        <text>ATP + H2O = ADP + phosphate + H(+)</text>
        <dbReference type="Rhea" id="RHEA:13065"/>
        <dbReference type="ChEBI" id="CHEBI:15377"/>
        <dbReference type="ChEBI" id="CHEBI:15378"/>
        <dbReference type="ChEBI" id="CHEBI:30616"/>
        <dbReference type="ChEBI" id="CHEBI:43474"/>
        <dbReference type="ChEBI" id="CHEBI:456216"/>
        <dbReference type="EC" id="5.6.2.3"/>
    </reaction>
</comment>
<evidence type="ECO:0000256" key="3">
    <source>
        <dbReference type="ARBA" id="ARBA00048954"/>
    </source>
</evidence>
<dbReference type="PANTHER" id="PTHR42957">
    <property type="entry name" value="HELICASE MJ1565-RELATED"/>
    <property type="match status" value="1"/>
</dbReference>
<comment type="similarity">
    <text evidence="1">Belongs to the HerA family.</text>
</comment>
<dbReference type="GO" id="GO:0043138">
    <property type="term" value="F:3'-5' DNA helicase activity"/>
    <property type="evidence" value="ECO:0007669"/>
    <property type="project" value="UniProtKB-EC"/>
</dbReference>
<protein>
    <submittedName>
        <fullName evidence="6">ATP-binding protein</fullName>
    </submittedName>
</protein>
<sequence length="498" mass="55884">MGRRMIGRIADGATETSARLILLKDLEKEITAEELVLVYNGGEAKPTNLILGVIREGLGKNEFLSYTSYKPDVAYMRHGGEPSGSREVYSFTFKPIGMITDDGIEPNRTIIQPRSPVYMIDDSENPLEWLVKGREVTWLNAHLDRHPSWRVPVDIEFIPYHVGVYGSTGSGKSWLTRNVLIPAYVEAGYRCIVLDWSGTDYAPYYGGRRGCEVVGIEEIALDADTIIYYLQDKAKSLVKNDNVKDAFEEYVDAWPSKVEEKLRSSQGDKEAAAEQILEELKEYVNSRINNIGRADYRASAERVARRVFRHLKAEDILPLLGIKKIDELMRKAEENEVTILDMGGAIAEAKLSLFHSLSKIVYRKMERGQDVNIALIIDEAPQYAPWDPRGIQAETSTMIKNLAALGRKKKLNLTLISQGIRGEIGINAAVRRNLNTHFFGRIHPLDAAGEGGASDWLSPYGVRTDQLLLLKPGHFYFSGVMNPSPIPLLITFKPEEEL</sequence>
<dbReference type="Gene3D" id="3.40.50.300">
    <property type="entry name" value="P-loop containing nucleotide triphosphate hydrolases"/>
    <property type="match status" value="2"/>
</dbReference>
<dbReference type="InterPro" id="IPR008571">
    <property type="entry name" value="HerA-like"/>
</dbReference>
<evidence type="ECO:0000256" key="1">
    <source>
        <dbReference type="ARBA" id="ARBA00007816"/>
    </source>
</evidence>
<reference evidence="6" key="1">
    <citation type="journal article" date="2020" name="ISME J.">
        <title>Gammaproteobacteria mediating utilization of methyl-, sulfur- and petroleum organic compounds in deep ocean hydrothermal plumes.</title>
        <authorList>
            <person name="Zhou Z."/>
            <person name="Liu Y."/>
            <person name="Pan J."/>
            <person name="Cron B.R."/>
            <person name="Toner B.M."/>
            <person name="Anantharaman K."/>
            <person name="Breier J.A."/>
            <person name="Dick G.J."/>
            <person name="Li M."/>
        </authorList>
    </citation>
    <scope>NUCLEOTIDE SEQUENCE</scope>
    <source>
        <strain evidence="6">SZUA-1515</strain>
    </source>
</reference>
<evidence type="ECO:0000313" key="7">
    <source>
        <dbReference type="Proteomes" id="UP000608579"/>
    </source>
</evidence>
<keyword evidence="6" id="KW-0067">ATP-binding</keyword>
<name>A0A833EAC5_CALS0</name>
<proteinExistence type="inferred from homology"/>
<comment type="catalytic activity">
    <reaction evidence="4">
        <text>ATP + H2O = ADP + phosphate + H(+)</text>
        <dbReference type="Rhea" id="RHEA:13065"/>
        <dbReference type="ChEBI" id="CHEBI:15377"/>
        <dbReference type="ChEBI" id="CHEBI:15378"/>
        <dbReference type="ChEBI" id="CHEBI:30616"/>
        <dbReference type="ChEBI" id="CHEBI:43474"/>
        <dbReference type="ChEBI" id="CHEBI:456216"/>
        <dbReference type="EC" id="5.6.2.4"/>
    </reaction>
</comment>
<organism evidence="6 7">
    <name type="scientific">Caldiarchaeum subterraneum</name>
    <dbReference type="NCBI Taxonomy" id="311458"/>
    <lineage>
        <taxon>Archaea</taxon>
        <taxon>Nitrososphaerota</taxon>
        <taxon>Candidatus Caldarchaeales</taxon>
        <taxon>Candidatus Caldarchaeaceae</taxon>
        <taxon>Candidatus Caldarchaeum</taxon>
    </lineage>
</organism>
<dbReference type="AlphaFoldDB" id="A0A833EAC5"/>
<comment type="caution">
    <text evidence="6">The sequence shown here is derived from an EMBL/GenBank/DDBJ whole genome shotgun (WGS) entry which is preliminary data.</text>
</comment>
<dbReference type="GO" id="GO:0043139">
    <property type="term" value="F:5'-3' DNA helicase activity"/>
    <property type="evidence" value="ECO:0007669"/>
    <property type="project" value="UniProtKB-EC"/>
</dbReference>
<evidence type="ECO:0000256" key="4">
    <source>
        <dbReference type="ARBA" id="ARBA00048988"/>
    </source>
</evidence>
<evidence type="ECO:0000259" key="5">
    <source>
        <dbReference type="Pfam" id="PF01935"/>
    </source>
</evidence>
<comment type="catalytic activity">
    <reaction evidence="2">
        <text>Couples ATP hydrolysis with the unwinding of duplex DNA by translocating in the 3'-5' direction.</text>
        <dbReference type="EC" id="5.6.2.4"/>
    </reaction>
</comment>